<keyword evidence="4 5" id="KW-0472">Membrane</keyword>
<proteinExistence type="predicted"/>
<dbReference type="Proteomes" id="UP001499843">
    <property type="component" value="Unassembled WGS sequence"/>
</dbReference>
<feature type="domain" description="ABC-2 type transporter transmembrane" evidence="6">
    <location>
        <begin position="5"/>
        <end position="214"/>
    </location>
</feature>
<keyword evidence="2 5" id="KW-0812">Transmembrane</keyword>
<name>A0ABP5PW34_9ACTN</name>
<comment type="caution">
    <text evidence="7">The sequence shown here is derived from an EMBL/GenBank/DDBJ whole genome shotgun (WGS) entry which is preliminary data.</text>
</comment>
<evidence type="ECO:0000259" key="6">
    <source>
        <dbReference type="Pfam" id="PF01061"/>
    </source>
</evidence>
<feature type="transmembrane region" description="Helical" evidence="5">
    <location>
        <begin position="229"/>
        <end position="247"/>
    </location>
</feature>
<evidence type="ECO:0000256" key="3">
    <source>
        <dbReference type="ARBA" id="ARBA00022989"/>
    </source>
</evidence>
<evidence type="ECO:0000256" key="2">
    <source>
        <dbReference type="ARBA" id="ARBA00022692"/>
    </source>
</evidence>
<feature type="transmembrane region" description="Helical" evidence="5">
    <location>
        <begin position="66"/>
        <end position="84"/>
    </location>
</feature>
<sequence length="257" mass="27331">MAATVWTLVRAQLALLARTPLALLAVLALPFAMLLALMLFIGFSFPTLEFGAMPGVRVIDRLLPEMAGTVAASAGILVLTLHLAEMRDTGLLGRLRRSPMRDGAYIVAQAVVTVVLVAASTALFMAVTFAFYGPPRTWQPLSLVAALLAVTYCSVSAGLLLGGLRMPRAGARIAAPLCFVLLFAGSGLGVPREGWEGVAPWFYQVTTVNPLAQLNDFVFGAYVGRLSETWPAAAALVATALVVNLVTRRVFNWEGTK</sequence>
<evidence type="ECO:0000256" key="4">
    <source>
        <dbReference type="ARBA" id="ARBA00023136"/>
    </source>
</evidence>
<gene>
    <name evidence="7" type="ORF">GCM10009850_113910</name>
</gene>
<evidence type="ECO:0000313" key="7">
    <source>
        <dbReference type="EMBL" id="GAA2215923.1"/>
    </source>
</evidence>
<dbReference type="Pfam" id="PF01061">
    <property type="entry name" value="ABC2_membrane"/>
    <property type="match status" value="1"/>
</dbReference>
<keyword evidence="8" id="KW-1185">Reference proteome</keyword>
<keyword evidence="3 5" id="KW-1133">Transmembrane helix</keyword>
<evidence type="ECO:0000256" key="5">
    <source>
        <dbReference type="SAM" id="Phobius"/>
    </source>
</evidence>
<dbReference type="RefSeq" id="WP_344495049.1">
    <property type="nucleotide sequence ID" value="NZ_BAAAQX010000057.1"/>
</dbReference>
<dbReference type="EMBL" id="BAAAQX010000057">
    <property type="protein sequence ID" value="GAA2215923.1"/>
    <property type="molecule type" value="Genomic_DNA"/>
</dbReference>
<dbReference type="InterPro" id="IPR013525">
    <property type="entry name" value="ABC2_TM"/>
</dbReference>
<evidence type="ECO:0000256" key="1">
    <source>
        <dbReference type="ARBA" id="ARBA00004141"/>
    </source>
</evidence>
<feature type="transmembrane region" description="Helical" evidence="5">
    <location>
        <begin position="21"/>
        <end position="46"/>
    </location>
</feature>
<evidence type="ECO:0000313" key="8">
    <source>
        <dbReference type="Proteomes" id="UP001499843"/>
    </source>
</evidence>
<organism evidence="7 8">
    <name type="scientific">Nonomuraea monospora</name>
    <dbReference type="NCBI Taxonomy" id="568818"/>
    <lineage>
        <taxon>Bacteria</taxon>
        <taxon>Bacillati</taxon>
        <taxon>Actinomycetota</taxon>
        <taxon>Actinomycetes</taxon>
        <taxon>Streptosporangiales</taxon>
        <taxon>Streptosporangiaceae</taxon>
        <taxon>Nonomuraea</taxon>
    </lineage>
</organism>
<feature type="transmembrane region" description="Helical" evidence="5">
    <location>
        <begin position="173"/>
        <end position="191"/>
    </location>
</feature>
<comment type="subcellular location">
    <subcellularLocation>
        <location evidence="1">Membrane</location>
        <topology evidence="1">Multi-pass membrane protein</topology>
    </subcellularLocation>
</comment>
<accession>A0ABP5PW34</accession>
<protein>
    <recommendedName>
        <fullName evidence="6">ABC-2 type transporter transmembrane domain-containing protein</fullName>
    </recommendedName>
</protein>
<reference evidence="8" key="1">
    <citation type="journal article" date="2019" name="Int. J. Syst. Evol. Microbiol.">
        <title>The Global Catalogue of Microorganisms (GCM) 10K type strain sequencing project: providing services to taxonomists for standard genome sequencing and annotation.</title>
        <authorList>
            <consortium name="The Broad Institute Genomics Platform"/>
            <consortium name="The Broad Institute Genome Sequencing Center for Infectious Disease"/>
            <person name="Wu L."/>
            <person name="Ma J."/>
        </authorList>
    </citation>
    <scope>NUCLEOTIDE SEQUENCE [LARGE SCALE GENOMIC DNA]</scope>
    <source>
        <strain evidence="8">JCM 16114</strain>
    </source>
</reference>
<feature type="transmembrane region" description="Helical" evidence="5">
    <location>
        <begin position="138"/>
        <end position="161"/>
    </location>
</feature>
<feature type="transmembrane region" description="Helical" evidence="5">
    <location>
        <begin position="105"/>
        <end position="132"/>
    </location>
</feature>